<keyword evidence="2 4" id="KW-0808">Transferase</keyword>
<dbReference type="SUPFAM" id="SSF53756">
    <property type="entry name" value="UDP-Glycosyltransferase/glycogen phosphorylase"/>
    <property type="match status" value="1"/>
</dbReference>
<dbReference type="PANTHER" id="PTHR45947:SF3">
    <property type="entry name" value="SULFOQUINOVOSYL TRANSFERASE SQD2"/>
    <property type="match status" value="1"/>
</dbReference>
<evidence type="ECO:0000256" key="2">
    <source>
        <dbReference type="ARBA" id="ARBA00022679"/>
    </source>
</evidence>
<proteinExistence type="predicted"/>
<sequence>MKILVYAHRLEVGGTQVNAIELAASLRDNHGYDPVLFATPGPMVSLASSLGLRFIGAPEPGAHPSPARMRALRAAVRDEKPDLIHAWDWTQTLDAFYGVHLPTGLPLLATVMSMAVPRLIPRAVRTTFGTYELLDQARAAGRDRLGLLLPPVDVHLNAPDPALGKDFRATHGLSDDDTLVVTVSRLVEHLKLESLRRTVEAMTTLGASLPALKLVIVGDGTARPAIEAQAAAVNETLGRPAVLLVGAMSDPRPAYAAADVVVGMGGSSLRSLAFAKPTVVVGEKGFASAFTPDTAEKFLYTGMYGLGDGDEGNQHLIAEIRRLATPSSATDLGDFSRDFILRNYSLESVTAKLDELCRETVADHSPIRRRATDGLRTAAVRTAGAARDLLPSR</sequence>
<dbReference type="RefSeq" id="WP_143235303.1">
    <property type="nucleotide sequence ID" value="NZ_OBDY01000029.1"/>
</dbReference>
<evidence type="ECO:0000313" key="4">
    <source>
        <dbReference type="EMBL" id="SNY66153.1"/>
    </source>
</evidence>
<organism evidence="4 5">
    <name type="scientific">Paractinoplanes atraurantiacus</name>
    <dbReference type="NCBI Taxonomy" id="1036182"/>
    <lineage>
        <taxon>Bacteria</taxon>
        <taxon>Bacillati</taxon>
        <taxon>Actinomycetota</taxon>
        <taxon>Actinomycetes</taxon>
        <taxon>Micromonosporales</taxon>
        <taxon>Micromonosporaceae</taxon>
        <taxon>Paractinoplanes</taxon>
    </lineage>
</organism>
<dbReference type="GO" id="GO:0016757">
    <property type="term" value="F:glycosyltransferase activity"/>
    <property type="evidence" value="ECO:0007669"/>
    <property type="project" value="UniProtKB-KW"/>
</dbReference>
<dbReference type="InterPro" id="IPR050194">
    <property type="entry name" value="Glycosyltransferase_grp1"/>
</dbReference>
<dbReference type="Proteomes" id="UP000219612">
    <property type="component" value="Unassembled WGS sequence"/>
</dbReference>
<dbReference type="Pfam" id="PF13439">
    <property type="entry name" value="Glyco_transf_4"/>
    <property type="match status" value="1"/>
</dbReference>
<name>A0A285K1I4_9ACTN</name>
<protein>
    <submittedName>
        <fullName evidence="4">Glycosyltransferase involved in cell wall bisynthesis</fullName>
    </submittedName>
</protein>
<reference evidence="4 5" key="1">
    <citation type="submission" date="2017-09" db="EMBL/GenBank/DDBJ databases">
        <authorList>
            <person name="Ehlers B."/>
            <person name="Leendertz F.H."/>
        </authorList>
    </citation>
    <scope>NUCLEOTIDE SEQUENCE [LARGE SCALE GENOMIC DNA]</scope>
    <source>
        <strain evidence="4 5">CGMCC 4.6857</strain>
    </source>
</reference>
<evidence type="ECO:0000259" key="3">
    <source>
        <dbReference type="Pfam" id="PF13439"/>
    </source>
</evidence>
<feature type="domain" description="Glycosyltransferase subfamily 4-like N-terminal" evidence="3">
    <location>
        <begin position="12"/>
        <end position="114"/>
    </location>
</feature>
<keyword evidence="1" id="KW-0328">Glycosyltransferase</keyword>
<keyword evidence="5" id="KW-1185">Reference proteome</keyword>
<dbReference type="GO" id="GO:1901137">
    <property type="term" value="P:carbohydrate derivative biosynthetic process"/>
    <property type="evidence" value="ECO:0007669"/>
    <property type="project" value="UniProtKB-ARBA"/>
</dbReference>
<dbReference type="EMBL" id="OBDY01000029">
    <property type="protein sequence ID" value="SNY66153.1"/>
    <property type="molecule type" value="Genomic_DNA"/>
</dbReference>
<dbReference type="InterPro" id="IPR028098">
    <property type="entry name" value="Glyco_trans_4-like_N"/>
</dbReference>
<dbReference type="Pfam" id="PF13692">
    <property type="entry name" value="Glyco_trans_1_4"/>
    <property type="match status" value="1"/>
</dbReference>
<dbReference type="Gene3D" id="3.40.50.2000">
    <property type="entry name" value="Glycogen Phosphorylase B"/>
    <property type="match status" value="2"/>
</dbReference>
<dbReference type="OrthoDB" id="3861448at2"/>
<dbReference type="AlphaFoldDB" id="A0A285K1I4"/>
<evidence type="ECO:0000313" key="5">
    <source>
        <dbReference type="Proteomes" id="UP000219612"/>
    </source>
</evidence>
<gene>
    <name evidence="4" type="ORF">SAMN05421748_129105</name>
</gene>
<accession>A0A285K1I4</accession>
<evidence type="ECO:0000256" key="1">
    <source>
        <dbReference type="ARBA" id="ARBA00022676"/>
    </source>
</evidence>
<dbReference type="PANTHER" id="PTHR45947">
    <property type="entry name" value="SULFOQUINOVOSYL TRANSFERASE SQD2"/>
    <property type="match status" value="1"/>
</dbReference>
<dbReference type="CDD" id="cd03801">
    <property type="entry name" value="GT4_PimA-like"/>
    <property type="match status" value="1"/>
</dbReference>